<proteinExistence type="predicted"/>
<dbReference type="OrthoDB" id="8703221at2"/>
<evidence type="ECO:0000313" key="2">
    <source>
        <dbReference type="Proteomes" id="UP000268230"/>
    </source>
</evidence>
<evidence type="ECO:0000313" key="1">
    <source>
        <dbReference type="EMBL" id="AZL70628.1"/>
    </source>
</evidence>
<dbReference type="Proteomes" id="UP000268230">
    <property type="component" value="Chromosome"/>
</dbReference>
<accession>A0A3Q8U4Q1</accession>
<gene>
    <name evidence="1" type="ORF">EJA05_24115</name>
</gene>
<name>A0A3Q8U4Q1_9PSED</name>
<reference evidence="1 2" key="1">
    <citation type="submission" date="2018-12" db="EMBL/GenBank/DDBJ databases">
        <authorList>
            <person name="Li S."/>
            <person name="Yang R."/>
            <person name="Chen G."/>
            <person name="Zou L."/>
            <person name="Zhang C."/>
            <person name="Chen Y."/>
            <person name="Liu Z."/>
            <person name="Li Y."/>
            <person name="Yan Y."/>
            <person name="Huang M."/>
            <person name="Chen T."/>
        </authorList>
    </citation>
    <scope>NUCLEOTIDE SEQUENCE [LARGE SCALE GENOMIC DNA]</scope>
    <source>
        <strain evidence="1 2">1257</strain>
    </source>
</reference>
<dbReference type="EMBL" id="CP034338">
    <property type="protein sequence ID" value="AZL70628.1"/>
    <property type="molecule type" value="Genomic_DNA"/>
</dbReference>
<dbReference type="KEGG" id="pory:EJA05_24115"/>
<dbReference type="AlphaFoldDB" id="A0A3Q8U4Q1"/>
<sequence>MENEVRLLDEYYGFDDGVLKAFEYFFPKDGDCYVRIELYAQNYEVEGDVWRRVDIFVREVSDVRSTVIPTVIHSKIKLLRFNEGWCLEVNGDFGVEPASLSEVKRHSTCYVVGQSVEILEFK</sequence>
<protein>
    <submittedName>
        <fullName evidence="1">Uncharacterized protein</fullName>
    </submittedName>
</protein>
<organism evidence="1 2">
    <name type="scientific">Pseudomonas entomophila</name>
    <dbReference type="NCBI Taxonomy" id="312306"/>
    <lineage>
        <taxon>Bacteria</taxon>
        <taxon>Pseudomonadati</taxon>
        <taxon>Pseudomonadota</taxon>
        <taxon>Gammaproteobacteria</taxon>
        <taxon>Pseudomonadales</taxon>
        <taxon>Pseudomonadaceae</taxon>
        <taxon>Pseudomonas</taxon>
    </lineage>
</organism>